<name>A0A810Q358_9FIRM</name>
<keyword evidence="2" id="KW-1185">Reference proteome</keyword>
<evidence type="ECO:0000313" key="2">
    <source>
        <dbReference type="Proteomes" id="UP000681343"/>
    </source>
</evidence>
<proteinExistence type="predicted"/>
<gene>
    <name evidence="1" type="ORF">MM35RIKEN_20830</name>
</gene>
<protein>
    <submittedName>
        <fullName evidence="1">Uncharacterized protein</fullName>
    </submittedName>
</protein>
<dbReference type="Pfam" id="PF24741">
    <property type="entry name" value="AlkZ-rel"/>
    <property type="match status" value="1"/>
</dbReference>
<reference evidence="1" key="1">
    <citation type="submission" date="2020-09" db="EMBL/GenBank/DDBJ databases">
        <title>New species isolated from human feces.</title>
        <authorList>
            <person name="Kitahara M."/>
            <person name="Shigeno Y."/>
            <person name="Shime M."/>
            <person name="Matsumoto Y."/>
            <person name="Nakamura S."/>
            <person name="Motooka D."/>
            <person name="Fukuoka S."/>
            <person name="Nishikawa H."/>
            <person name="Benno Y."/>
        </authorList>
    </citation>
    <scope>NUCLEOTIDE SEQUENCE</scope>
    <source>
        <strain evidence="1">MM35</strain>
        <plasmid evidence="1">pMM35_01</plasmid>
    </source>
</reference>
<evidence type="ECO:0000313" key="1">
    <source>
        <dbReference type="EMBL" id="BCK79891.1"/>
    </source>
</evidence>
<keyword evidence="1" id="KW-0614">Plasmid</keyword>
<sequence>MKENEQKALLRSSDDLIAAVEQYGFLPFFRNEIHGFSIEELCPPELWFADDVDGPWEWKGPAARSGKCLYGKLFNKKAGFVSREWIPDFANFRRDGYDFDARWDDGLASYKDKELYEAIAGEGRMLSKRLKEALNYRKGGNTGFETCITRLQMQSYVCIADFVYMQDRYGRPYGWGVAEYATPEELFGYDLITSAYQRDPQESKERILKHLHSRLPNATEMQLEKIIKG</sequence>
<geneLocation type="plasmid" evidence="1 2">
    <name>pMM35_01</name>
</geneLocation>
<dbReference type="KEGG" id="vfa:MM35RIKEN_20830"/>
<accession>A0A810Q358</accession>
<organism evidence="1 2">
    <name type="scientific">Vescimonas fastidiosa</name>
    <dbReference type="NCBI Taxonomy" id="2714353"/>
    <lineage>
        <taxon>Bacteria</taxon>
        <taxon>Bacillati</taxon>
        <taxon>Bacillota</taxon>
        <taxon>Clostridia</taxon>
        <taxon>Eubacteriales</taxon>
        <taxon>Oscillospiraceae</taxon>
        <taxon>Vescimonas</taxon>
    </lineage>
</organism>
<dbReference type="InterPro" id="IPR056298">
    <property type="entry name" value="AlkZ-rel"/>
</dbReference>
<dbReference type="RefSeq" id="WP_118730102.1">
    <property type="nucleotide sequence ID" value="NZ_AP023416.1"/>
</dbReference>
<dbReference type="EMBL" id="AP023416">
    <property type="protein sequence ID" value="BCK79891.1"/>
    <property type="molecule type" value="Genomic_DNA"/>
</dbReference>
<dbReference type="Proteomes" id="UP000681343">
    <property type="component" value="Plasmid pMM35_01"/>
</dbReference>
<dbReference type="AlphaFoldDB" id="A0A810Q358"/>